<keyword evidence="1" id="KW-0224">Dipeptidase</keyword>
<dbReference type="HOGENOM" id="CLU_014823_3_0_10"/>
<dbReference type="RefSeq" id="WP_005469643.1">
    <property type="nucleotide sequence ID" value="NZ_KB291047.1"/>
</dbReference>
<organism evidence="3 4">
    <name type="scientific">Porphyromonas catoniae F0037</name>
    <dbReference type="NCBI Taxonomy" id="1127696"/>
    <lineage>
        <taxon>Bacteria</taxon>
        <taxon>Pseudomonadati</taxon>
        <taxon>Bacteroidota</taxon>
        <taxon>Bacteroidia</taxon>
        <taxon>Bacteroidales</taxon>
        <taxon>Porphyromonadaceae</taxon>
        <taxon>Porphyromonas</taxon>
    </lineage>
</organism>
<dbReference type="PATRIC" id="fig|1127696.3.peg.988"/>
<dbReference type="InterPro" id="IPR005322">
    <property type="entry name" value="Peptidase_C69"/>
</dbReference>
<keyword evidence="1" id="KW-0378">Hydrolase</keyword>
<gene>
    <name evidence="3" type="ORF">HMPREF9134_01091</name>
</gene>
<keyword evidence="2" id="KW-0732">Signal</keyword>
<evidence type="ECO:0000256" key="1">
    <source>
        <dbReference type="RuleBase" id="RU364089"/>
    </source>
</evidence>
<evidence type="ECO:0000313" key="3">
    <source>
        <dbReference type="EMBL" id="EKY01183.1"/>
    </source>
</evidence>
<evidence type="ECO:0000313" key="4">
    <source>
        <dbReference type="Proteomes" id="UP000010408"/>
    </source>
</evidence>
<sequence>MKQITFLGACALACALLLPQSSEACSDLIVGKKASADGSVMISYSADSHTLYGDLVHYPAKAWGKGLMLEVHEWDTGKPLGFIPQASVTYNVIGNMNEHQVAITESTWGGRKELSDPKGIMDYGSLIYIALQRSKSAREAICTMTDLVRDYGYYSSGESFTIADKNEVWILEMIGKGPKKKGAVWVAIRIPDNAISAHANQARIHKIPFGDKENCMYEKDVVKLAREYGWYTGKSDKDFDFQKAYNPYEFSGLRACEARVWSFFRTFDKGMDKYTKHIQGDINEEPMPLYIVPDRKVTLDDVRRGMRNHYEGTPLSMTNDPGAGAYKVPYRWRPMTFKVDGKEYVNERAIATQQTGFVLIAQMRNWLPDEIGGILWFGVDDANTAVLTPMYSAITSVPECYRRGNGDMTHFSWTSAFWIHNWVANMAYHRYEPMMQDIRPVQTALESSYDALVKATDEYALELMKSDPAKVKDYLTSVCSKVANETTARWKQLGEYLIVKYMDGNVKKEKDGQFETNGYGQIVMPNFPGYSQEYYESIARSGEAEHLVVPKEEKK</sequence>
<accession>L1NCU1</accession>
<dbReference type="Gene3D" id="3.60.60.10">
    <property type="entry name" value="Penicillin V Acylase, Chain A"/>
    <property type="match status" value="1"/>
</dbReference>
<proteinExistence type="inferred from homology"/>
<comment type="similarity">
    <text evidence="1">Belongs to the peptidase C69 family.</text>
</comment>
<evidence type="ECO:0000256" key="2">
    <source>
        <dbReference type="SAM" id="SignalP"/>
    </source>
</evidence>
<dbReference type="EC" id="3.4.-.-" evidence="1"/>
<feature type="signal peptide" evidence="2">
    <location>
        <begin position="1"/>
        <end position="24"/>
    </location>
</feature>
<dbReference type="AlphaFoldDB" id="L1NCU1"/>
<dbReference type="eggNOG" id="COG4690">
    <property type="taxonomic scope" value="Bacteria"/>
</dbReference>
<keyword evidence="1" id="KW-0645">Protease</keyword>
<protein>
    <recommendedName>
        <fullName evidence="1">Dipeptidase</fullName>
        <ecNumber evidence="1">3.4.-.-</ecNumber>
    </recommendedName>
</protein>
<dbReference type="PANTHER" id="PTHR12994:SF17">
    <property type="entry name" value="LD30995P"/>
    <property type="match status" value="1"/>
</dbReference>
<dbReference type="STRING" id="1127696.HMPREF9134_01091"/>
<dbReference type="Proteomes" id="UP000010408">
    <property type="component" value="Unassembled WGS sequence"/>
</dbReference>
<dbReference type="GO" id="GO:0006508">
    <property type="term" value="P:proteolysis"/>
    <property type="evidence" value="ECO:0007669"/>
    <property type="project" value="UniProtKB-KW"/>
</dbReference>
<dbReference type="Pfam" id="PF03577">
    <property type="entry name" value="Peptidase_C69"/>
    <property type="match status" value="2"/>
</dbReference>
<dbReference type="PANTHER" id="PTHR12994">
    <property type="entry name" value="SECERNIN"/>
    <property type="match status" value="1"/>
</dbReference>
<comment type="caution">
    <text evidence="3">The sequence shown here is derived from an EMBL/GenBank/DDBJ whole genome shotgun (WGS) entry which is preliminary data.</text>
</comment>
<dbReference type="EMBL" id="AMEQ01000029">
    <property type="protein sequence ID" value="EKY01183.1"/>
    <property type="molecule type" value="Genomic_DNA"/>
</dbReference>
<reference evidence="3 4" key="1">
    <citation type="submission" date="2012-05" db="EMBL/GenBank/DDBJ databases">
        <authorList>
            <person name="Weinstock G."/>
            <person name="Sodergren E."/>
            <person name="Lobos E.A."/>
            <person name="Fulton L."/>
            <person name="Fulton R."/>
            <person name="Courtney L."/>
            <person name="Fronick C."/>
            <person name="O'Laughlin M."/>
            <person name="Godfrey J."/>
            <person name="Wilson R.M."/>
            <person name="Miner T."/>
            <person name="Farmer C."/>
            <person name="Delehaunty K."/>
            <person name="Cordes M."/>
            <person name="Minx P."/>
            <person name="Tomlinson C."/>
            <person name="Chen J."/>
            <person name="Wollam A."/>
            <person name="Pepin K.H."/>
            <person name="Bhonagiri V."/>
            <person name="Zhang X."/>
            <person name="Suruliraj S."/>
            <person name="Warren W."/>
            <person name="Mitreva M."/>
            <person name="Mardis E.R."/>
            <person name="Wilson R.K."/>
        </authorList>
    </citation>
    <scope>NUCLEOTIDE SEQUENCE [LARGE SCALE GENOMIC DNA]</scope>
    <source>
        <strain evidence="3 4">F0037</strain>
    </source>
</reference>
<comment type="catalytic activity">
    <reaction evidence="1">
        <text>an L-aminoacyl-L-amino acid + H2O = 2 an L-alpha-amino acid</text>
        <dbReference type="Rhea" id="RHEA:48940"/>
        <dbReference type="ChEBI" id="CHEBI:15377"/>
        <dbReference type="ChEBI" id="CHEBI:59869"/>
        <dbReference type="ChEBI" id="CHEBI:77460"/>
    </reaction>
</comment>
<dbReference type="GO" id="GO:0070004">
    <property type="term" value="F:cysteine-type exopeptidase activity"/>
    <property type="evidence" value="ECO:0007669"/>
    <property type="project" value="InterPro"/>
</dbReference>
<feature type="chain" id="PRO_5005688043" description="Dipeptidase" evidence="2">
    <location>
        <begin position="25"/>
        <end position="555"/>
    </location>
</feature>
<dbReference type="GO" id="GO:0016805">
    <property type="term" value="F:dipeptidase activity"/>
    <property type="evidence" value="ECO:0007669"/>
    <property type="project" value="UniProtKB-KW"/>
</dbReference>
<name>L1NCU1_9PORP</name>